<dbReference type="GO" id="GO:0005777">
    <property type="term" value="C:peroxisome"/>
    <property type="evidence" value="ECO:0007669"/>
    <property type="project" value="UniProtKB-SubCell"/>
</dbReference>
<dbReference type="InterPro" id="IPR012258">
    <property type="entry name" value="Acyl-CoA_oxidase"/>
</dbReference>
<organism evidence="16 17">
    <name type="scientific">Friedmanniomyces simplex</name>
    <dbReference type="NCBI Taxonomy" id="329884"/>
    <lineage>
        <taxon>Eukaryota</taxon>
        <taxon>Fungi</taxon>
        <taxon>Dikarya</taxon>
        <taxon>Ascomycota</taxon>
        <taxon>Pezizomycotina</taxon>
        <taxon>Dothideomycetes</taxon>
        <taxon>Dothideomycetidae</taxon>
        <taxon>Mycosphaerellales</taxon>
        <taxon>Teratosphaeriaceae</taxon>
        <taxon>Friedmanniomyces</taxon>
    </lineage>
</organism>
<keyword evidence="4 10" id="KW-0285">Flavoprotein</keyword>
<dbReference type="Pfam" id="PF22924">
    <property type="entry name" value="ACOX_C_alpha1"/>
    <property type="match status" value="1"/>
</dbReference>
<keyword evidence="17" id="KW-1185">Reference proteome</keyword>
<dbReference type="GO" id="GO:0055088">
    <property type="term" value="P:lipid homeostasis"/>
    <property type="evidence" value="ECO:0007669"/>
    <property type="project" value="TreeGrafter"/>
</dbReference>
<evidence type="ECO:0000256" key="5">
    <source>
        <dbReference type="ARBA" id="ARBA00022827"/>
    </source>
</evidence>
<dbReference type="Gene3D" id="2.40.110.10">
    <property type="entry name" value="Butyryl-CoA Dehydrogenase, subunit A, domain 2"/>
    <property type="match status" value="1"/>
</dbReference>
<dbReference type="GO" id="GO:0005504">
    <property type="term" value="F:fatty acid binding"/>
    <property type="evidence" value="ECO:0007669"/>
    <property type="project" value="TreeGrafter"/>
</dbReference>
<dbReference type="Gene3D" id="1.20.140.10">
    <property type="entry name" value="Butyryl-CoA Dehydrogenase, subunit A, domain 3"/>
    <property type="match status" value="1"/>
</dbReference>
<keyword evidence="8" id="KW-0443">Lipid metabolism</keyword>
<evidence type="ECO:0000313" key="16">
    <source>
        <dbReference type="EMBL" id="TKA78004.1"/>
    </source>
</evidence>
<feature type="domain" description="Acyl-CoA oxidase C-terminal" evidence="13">
    <location>
        <begin position="499"/>
        <end position="634"/>
    </location>
</feature>
<feature type="active site" description="Proton acceptor" evidence="11">
    <location>
        <position position="424"/>
    </location>
</feature>
<keyword evidence="5 10" id="KW-0274">FAD</keyword>
<comment type="subcellular location">
    <subcellularLocation>
        <location evidence="2">Peroxisome</location>
    </subcellularLocation>
</comment>
<evidence type="ECO:0000256" key="3">
    <source>
        <dbReference type="ARBA" id="ARBA00006288"/>
    </source>
</evidence>
<dbReference type="Pfam" id="PF14749">
    <property type="entry name" value="Acyl-CoA_ox_N"/>
    <property type="match status" value="1"/>
</dbReference>
<evidence type="ECO:0000256" key="4">
    <source>
        <dbReference type="ARBA" id="ARBA00022630"/>
    </source>
</evidence>
<dbReference type="UniPathway" id="UPA00661"/>
<evidence type="ECO:0000256" key="9">
    <source>
        <dbReference type="ARBA" id="ARBA00023140"/>
    </source>
</evidence>
<evidence type="ECO:0000259" key="13">
    <source>
        <dbReference type="Pfam" id="PF01756"/>
    </source>
</evidence>
<comment type="similarity">
    <text evidence="3 10">Belongs to the acyl-CoA oxidase family.</text>
</comment>
<dbReference type="SUPFAM" id="SSF56645">
    <property type="entry name" value="Acyl-CoA dehydrogenase NM domain-like"/>
    <property type="match status" value="1"/>
</dbReference>
<feature type="domain" description="Acyl-CoA oxidase C-alpha1" evidence="15">
    <location>
        <begin position="276"/>
        <end position="439"/>
    </location>
</feature>
<name>A0A4U0XL65_9PEZI</name>
<comment type="cofactor">
    <cofactor evidence="1">
        <name>FAD</name>
        <dbReference type="ChEBI" id="CHEBI:57692"/>
    </cofactor>
</comment>
<evidence type="ECO:0000256" key="11">
    <source>
        <dbReference type="PIRSR" id="PIRSR000168-1"/>
    </source>
</evidence>
<dbReference type="InterPro" id="IPR055060">
    <property type="entry name" value="ACOX_C_alpha1"/>
</dbReference>
<dbReference type="AlphaFoldDB" id="A0A4U0XL65"/>
<keyword evidence="7" id="KW-0560">Oxidoreductase</keyword>
<reference evidence="16 17" key="1">
    <citation type="submission" date="2017-03" db="EMBL/GenBank/DDBJ databases">
        <title>Genomes of endolithic fungi from Antarctica.</title>
        <authorList>
            <person name="Coleine C."/>
            <person name="Masonjones S."/>
            <person name="Stajich J.E."/>
        </authorList>
    </citation>
    <scope>NUCLEOTIDE SEQUENCE [LARGE SCALE GENOMIC DNA]</scope>
    <source>
        <strain evidence="16 17">CCFEE 5184</strain>
    </source>
</reference>
<dbReference type="Proteomes" id="UP000309340">
    <property type="component" value="Unassembled WGS sequence"/>
</dbReference>
<evidence type="ECO:0000313" key="17">
    <source>
        <dbReference type="Proteomes" id="UP000309340"/>
    </source>
</evidence>
<dbReference type="SUPFAM" id="SSF47203">
    <property type="entry name" value="Acyl-CoA dehydrogenase C-terminal domain-like"/>
    <property type="match status" value="2"/>
</dbReference>
<dbReference type="InterPro" id="IPR029320">
    <property type="entry name" value="Acyl-CoA_ox_N"/>
</dbReference>
<sequence length="670" mass="75704">MASGSGDRKIPIDPVITPFSIFLWGGRDKFDRRRDIHDALAKNPIFSKTAVVLPSIARKDAWTRAALQARELIRLKLEHGWSHTAFREAIRLTDNMLPVQPQFRIFMSNLDRQMSDEQKALWIPKAERFEIFGSYAQTELGHGSNVRDLETTATFDREHDEFIINSPTLSSTKYWIGTTGVWATHSIVVAKLLIDRKNYGNHLFLTQIRDLDTQRLMPGVEIYELGPKAFQGMLGTDNGAMQFHNVRIPRSQMLARNAQVLSDGTYVEPKNQKHSYGSMVTVRAIMAEITGWDLLKAVAVCYHYTSFRKQFRKDRSRETETTVIDYASVKQRLIPLLAKGTALVLVGQNVTRGYDAYTINNLKTGDFSQLEDFHLQTVGAKVYSTEITSHGVETCRIACGGHGYHALSGFGRMYANAVNAVTYEGDNYVIGQQVPRAIMKHFKNRTEGSLPSLSYLARIRDGSESSSPSIQPEGDWLKPEVQQWALEKRLAHMVSAHIEDTADGRDTSYTCHALTMAHSDFVYWKGFRELLQTLEQERPAYLEQVTSLFHVFALSILHNPHHPSLAQALPLPFAQQRSLRAAHDAAVENLAANHLAGIIEAYGFTEYEMDSALARADKTPYEALFEEGAKRSEMSGNSMSHLWPMMVNTRQMWKRIEGARCQEGNMQAKL</sequence>
<dbReference type="InterPro" id="IPR046373">
    <property type="entry name" value="Acyl-CoA_Oxase/DH_mid-dom_sf"/>
</dbReference>
<evidence type="ECO:0000256" key="7">
    <source>
        <dbReference type="ARBA" id="ARBA00023002"/>
    </source>
</evidence>
<dbReference type="GO" id="GO:0033540">
    <property type="term" value="P:fatty acid beta-oxidation using acyl-CoA oxidase"/>
    <property type="evidence" value="ECO:0007669"/>
    <property type="project" value="UniProtKB-UniPathway"/>
</dbReference>
<dbReference type="GO" id="GO:0003997">
    <property type="term" value="F:acyl-CoA oxidase activity"/>
    <property type="evidence" value="ECO:0007669"/>
    <property type="project" value="InterPro"/>
</dbReference>
<evidence type="ECO:0000256" key="10">
    <source>
        <dbReference type="PIRNR" id="PIRNR000168"/>
    </source>
</evidence>
<dbReference type="OrthoDB" id="538336at2759"/>
<gene>
    <name evidence="16" type="ORF">B0A55_03841</name>
</gene>
<dbReference type="GO" id="GO:0071949">
    <property type="term" value="F:FAD binding"/>
    <property type="evidence" value="ECO:0007669"/>
    <property type="project" value="InterPro"/>
</dbReference>
<feature type="binding site" evidence="12">
    <location>
        <position position="177"/>
    </location>
    <ligand>
        <name>FAD</name>
        <dbReference type="ChEBI" id="CHEBI:57692"/>
    </ligand>
</feature>
<dbReference type="Gene3D" id="1.10.540.10">
    <property type="entry name" value="Acyl-CoA dehydrogenase/oxidase, N-terminal domain"/>
    <property type="match status" value="1"/>
</dbReference>
<dbReference type="InterPro" id="IPR002655">
    <property type="entry name" value="Acyl-CoA_oxidase_C"/>
</dbReference>
<keyword evidence="9" id="KW-0576">Peroxisome</keyword>
<feature type="binding site" evidence="12">
    <location>
        <position position="138"/>
    </location>
    <ligand>
        <name>FAD</name>
        <dbReference type="ChEBI" id="CHEBI:57692"/>
    </ligand>
</feature>
<dbReference type="PIRSF" id="PIRSF000168">
    <property type="entry name" value="Acyl-CoA_oxidase"/>
    <property type="match status" value="1"/>
</dbReference>
<proteinExistence type="inferred from homology"/>
<dbReference type="Pfam" id="PF01756">
    <property type="entry name" value="ACOX"/>
    <property type="match status" value="1"/>
</dbReference>
<keyword evidence="6" id="KW-0276">Fatty acid metabolism</keyword>
<dbReference type="InterPro" id="IPR037069">
    <property type="entry name" value="AcylCoA_DH/ox_N_sf"/>
</dbReference>
<evidence type="ECO:0000256" key="12">
    <source>
        <dbReference type="PIRSR" id="PIRSR000168-2"/>
    </source>
</evidence>
<dbReference type="FunFam" id="2.40.110.10:FF:000003">
    <property type="entry name" value="Acyl-coenzyme A oxidase"/>
    <property type="match status" value="1"/>
</dbReference>
<protein>
    <recommendedName>
        <fullName evidence="10">Acyl-coenzyme A oxidase</fullName>
    </recommendedName>
</protein>
<dbReference type="EMBL" id="NAJQ01000123">
    <property type="protein sequence ID" value="TKA78004.1"/>
    <property type="molecule type" value="Genomic_DNA"/>
</dbReference>
<dbReference type="InterPro" id="IPR009100">
    <property type="entry name" value="AcylCoA_DH/oxidase_NM_dom_sf"/>
</dbReference>
<evidence type="ECO:0000256" key="2">
    <source>
        <dbReference type="ARBA" id="ARBA00004275"/>
    </source>
</evidence>
<dbReference type="STRING" id="329884.A0A4U0XL65"/>
<comment type="caution">
    <text evidence="16">The sequence shown here is derived from an EMBL/GenBank/DDBJ whole genome shotgun (WGS) entry which is preliminary data.</text>
</comment>
<accession>A0A4U0XL65</accession>
<dbReference type="PANTHER" id="PTHR10909">
    <property type="entry name" value="ELECTRON TRANSPORT OXIDOREDUCTASE"/>
    <property type="match status" value="1"/>
</dbReference>
<evidence type="ECO:0000256" key="1">
    <source>
        <dbReference type="ARBA" id="ARBA00001974"/>
    </source>
</evidence>
<dbReference type="PANTHER" id="PTHR10909:SF250">
    <property type="entry name" value="PEROXISOMAL ACYL-COENZYME A OXIDASE 1"/>
    <property type="match status" value="1"/>
</dbReference>
<evidence type="ECO:0000256" key="8">
    <source>
        <dbReference type="ARBA" id="ARBA00023098"/>
    </source>
</evidence>
<feature type="domain" description="Acyl-coenzyme A oxidase N-terminal" evidence="14">
    <location>
        <begin position="19"/>
        <end position="132"/>
    </location>
</feature>
<evidence type="ECO:0000259" key="14">
    <source>
        <dbReference type="Pfam" id="PF14749"/>
    </source>
</evidence>
<evidence type="ECO:0000256" key="6">
    <source>
        <dbReference type="ARBA" id="ARBA00022832"/>
    </source>
</evidence>
<evidence type="ECO:0000259" key="15">
    <source>
        <dbReference type="Pfam" id="PF22924"/>
    </source>
</evidence>
<dbReference type="InterPro" id="IPR036250">
    <property type="entry name" value="AcylCo_DH-like_C"/>
</dbReference>